<organism evidence="2 3">
    <name type="scientific">Portunus trituberculatus</name>
    <name type="common">Swimming crab</name>
    <name type="synonym">Neptunus trituberculatus</name>
    <dbReference type="NCBI Taxonomy" id="210409"/>
    <lineage>
        <taxon>Eukaryota</taxon>
        <taxon>Metazoa</taxon>
        <taxon>Ecdysozoa</taxon>
        <taxon>Arthropoda</taxon>
        <taxon>Crustacea</taxon>
        <taxon>Multicrustacea</taxon>
        <taxon>Malacostraca</taxon>
        <taxon>Eumalacostraca</taxon>
        <taxon>Eucarida</taxon>
        <taxon>Decapoda</taxon>
        <taxon>Pleocyemata</taxon>
        <taxon>Brachyura</taxon>
        <taxon>Eubrachyura</taxon>
        <taxon>Portunoidea</taxon>
        <taxon>Portunidae</taxon>
        <taxon>Portuninae</taxon>
        <taxon>Portunus</taxon>
    </lineage>
</organism>
<feature type="compositionally biased region" description="Polar residues" evidence="1">
    <location>
        <begin position="1"/>
        <end position="11"/>
    </location>
</feature>
<dbReference type="EMBL" id="VSRR010088815">
    <property type="protein sequence ID" value="MPC91748.1"/>
    <property type="molecule type" value="Genomic_DNA"/>
</dbReference>
<evidence type="ECO:0000313" key="3">
    <source>
        <dbReference type="Proteomes" id="UP000324222"/>
    </source>
</evidence>
<feature type="compositionally biased region" description="Polar residues" evidence="1">
    <location>
        <begin position="20"/>
        <end position="31"/>
    </location>
</feature>
<proteinExistence type="predicted"/>
<gene>
    <name evidence="2" type="ORF">E2C01_086805</name>
</gene>
<protein>
    <submittedName>
        <fullName evidence="2">Uncharacterized protein</fullName>
    </submittedName>
</protein>
<feature type="compositionally biased region" description="Basic and acidic residues" evidence="1">
    <location>
        <begin position="32"/>
        <end position="41"/>
    </location>
</feature>
<keyword evidence="3" id="KW-1185">Reference proteome</keyword>
<evidence type="ECO:0000256" key="1">
    <source>
        <dbReference type="SAM" id="MobiDB-lite"/>
    </source>
</evidence>
<dbReference type="Proteomes" id="UP000324222">
    <property type="component" value="Unassembled WGS sequence"/>
</dbReference>
<sequence>MQHAANSTQRPTTRHIASCNREQTGHEGTQGNKKEGQSPRHTDHKRTQGSVKEGQISRYTGQK</sequence>
<feature type="region of interest" description="Disordered" evidence="1">
    <location>
        <begin position="1"/>
        <end position="63"/>
    </location>
</feature>
<accession>A0A5B7JFM4</accession>
<comment type="caution">
    <text evidence="2">The sequence shown here is derived from an EMBL/GenBank/DDBJ whole genome shotgun (WGS) entry which is preliminary data.</text>
</comment>
<evidence type="ECO:0000313" key="2">
    <source>
        <dbReference type="EMBL" id="MPC91748.1"/>
    </source>
</evidence>
<reference evidence="2 3" key="1">
    <citation type="submission" date="2019-05" db="EMBL/GenBank/DDBJ databases">
        <title>Another draft genome of Portunus trituberculatus and its Hox gene families provides insights of decapod evolution.</title>
        <authorList>
            <person name="Jeong J.-H."/>
            <person name="Song I."/>
            <person name="Kim S."/>
            <person name="Choi T."/>
            <person name="Kim D."/>
            <person name="Ryu S."/>
            <person name="Kim W."/>
        </authorList>
    </citation>
    <scope>NUCLEOTIDE SEQUENCE [LARGE SCALE GENOMIC DNA]</scope>
    <source>
        <tissue evidence="2">Muscle</tissue>
    </source>
</reference>
<name>A0A5B7JFM4_PORTR</name>
<dbReference type="AlphaFoldDB" id="A0A5B7JFM4"/>